<name>A0A510HMG7_9ACTN</name>
<dbReference type="AlphaFoldDB" id="A0A510HMG7"/>
<protein>
    <submittedName>
        <fullName evidence="1">Uncharacterized protein</fullName>
    </submittedName>
</protein>
<dbReference type="Proteomes" id="UP000318065">
    <property type="component" value="Chromosome"/>
</dbReference>
<keyword evidence="2" id="KW-1185">Reference proteome</keyword>
<evidence type="ECO:0000313" key="1">
    <source>
        <dbReference type="EMBL" id="BBL81196.1"/>
    </source>
</evidence>
<dbReference type="EMBL" id="AP019791">
    <property type="protein sequence ID" value="BBL81196.1"/>
    <property type="molecule type" value="Genomic_DNA"/>
</dbReference>
<dbReference type="OrthoDB" id="3556037at2"/>
<accession>A0A510HMG7</accession>
<dbReference type="RefSeq" id="WP_143529117.1">
    <property type="nucleotide sequence ID" value="NZ_AP019791.1"/>
</dbReference>
<reference evidence="1" key="1">
    <citation type="journal article" date="2019" name="Microbiol. Resour. Announc.">
        <title>Complete Genome Sequence of Rubrobacter xylanophilus Strain AA3-22, Isolated from Arima Onsen in Japan.</title>
        <authorList>
            <person name="Tomariguchi N."/>
            <person name="Miyazaki K."/>
        </authorList>
    </citation>
    <scope>NUCLEOTIDE SEQUENCE [LARGE SCALE GENOMIC DNA]</scope>
    <source>
        <strain evidence="1">AA3-22</strain>
    </source>
</reference>
<organism evidence="1 2">
    <name type="scientific">Rubrobacter xylanophilus</name>
    <dbReference type="NCBI Taxonomy" id="49319"/>
    <lineage>
        <taxon>Bacteria</taxon>
        <taxon>Bacillati</taxon>
        <taxon>Actinomycetota</taxon>
        <taxon>Rubrobacteria</taxon>
        <taxon>Rubrobacterales</taxon>
        <taxon>Rubrobacteraceae</taxon>
        <taxon>Rubrobacter</taxon>
    </lineage>
</organism>
<evidence type="ECO:0000313" key="2">
    <source>
        <dbReference type="Proteomes" id="UP000318065"/>
    </source>
</evidence>
<gene>
    <name evidence="1" type="ORF">RxyAA322_30500</name>
</gene>
<proteinExistence type="predicted"/>
<sequence length="173" mass="18857">MSESRRSGGLEIGQDLRFQRRMWAIQRFGWVVMSLAALAALLGLFGGAGPLSAATAGNEEAPLSIERYYRFLRYGAPTTLRVHVDAPPGTGGEVRVWLDREYLESMQVQSVTPEPARVEAGSGRLTYVFDAEVEPGRPTAFTFTLQPEKPGAIGGRVGLEGGPSVRIEQFVYP</sequence>